<sequence length="138" mass="16125">MNTLYEKDFYLWTVEQANLLRTGALSQLDIKNLLEEIEAMGRSEKRELRSRLTVLIMNLLKWDYQPEFRCKSWESTIQTQRKEIEFVLNDNPSLRQGLSDVILQAYPLSRLKASLETGMSESTFPESCPYTIEQILGE</sequence>
<organism evidence="1">
    <name type="scientific">Desulfatirhabdium butyrativorans</name>
    <dbReference type="NCBI Taxonomy" id="340467"/>
    <lineage>
        <taxon>Bacteria</taxon>
        <taxon>Pseudomonadati</taxon>
        <taxon>Thermodesulfobacteriota</taxon>
        <taxon>Desulfobacteria</taxon>
        <taxon>Desulfobacterales</taxon>
        <taxon>Desulfatirhabdiaceae</taxon>
        <taxon>Desulfatirhabdium</taxon>
    </lineage>
</organism>
<dbReference type="AlphaFoldDB" id="A0A7C4VZK8"/>
<accession>A0A7C4VZK8</accession>
<comment type="caution">
    <text evidence="1">The sequence shown here is derived from an EMBL/GenBank/DDBJ whole genome shotgun (WGS) entry which is preliminary data.</text>
</comment>
<proteinExistence type="predicted"/>
<dbReference type="Gene3D" id="1.20.1220.20">
    <property type="entry name" value="Uncharcterised protein PF01724"/>
    <property type="match status" value="1"/>
</dbReference>
<name>A0A7C4VZK8_9BACT</name>
<dbReference type="EMBL" id="DSUH01000339">
    <property type="protein sequence ID" value="HGU34094.1"/>
    <property type="molecule type" value="Genomic_DNA"/>
</dbReference>
<dbReference type="PANTHER" id="PTHR34235">
    <property type="entry name" value="SLR1203 PROTEIN-RELATED"/>
    <property type="match status" value="1"/>
</dbReference>
<protein>
    <submittedName>
        <fullName evidence="1">DUF29 domain-containing protein</fullName>
    </submittedName>
</protein>
<gene>
    <name evidence="1" type="ORF">ENS29_14805</name>
</gene>
<dbReference type="Pfam" id="PF01724">
    <property type="entry name" value="DUF29"/>
    <property type="match status" value="1"/>
</dbReference>
<dbReference type="InterPro" id="IPR002636">
    <property type="entry name" value="DUF29"/>
</dbReference>
<reference evidence="1" key="1">
    <citation type="journal article" date="2020" name="mSystems">
        <title>Genome- and Community-Level Interaction Insights into Carbon Utilization and Element Cycling Functions of Hydrothermarchaeota in Hydrothermal Sediment.</title>
        <authorList>
            <person name="Zhou Z."/>
            <person name="Liu Y."/>
            <person name="Xu W."/>
            <person name="Pan J."/>
            <person name="Luo Z.H."/>
            <person name="Li M."/>
        </authorList>
    </citation>
    <scope>NUCLEOTIDE SEQUENCE [LARGE SCALE GENOMIC DNA]</scope>
    <source>
        <strain evidence="1">SpSt-477</strain>
    </source>
</reference>
<evidence type="ECO:0000313" key="1">
    <source>
        <dbReference type="EMBL" id="HGU34094.1"/>
    </source>
</evidence>